<feature type="binding site" evidence="2">
    <location>
        <position position="229"/>
    </location>
    <ligand>
        <name>ATP</name>
        <dbReference type="ChEBI" id="CHEBI:30616"/>
    </ligand>
</feature>
<organism evidence="5 6">
    <name type="scientific">Candidatus Faecalibacterium faecigallinarum</name>
    <dbReference type="NCBI Taxonomy" id="2838577"/>
    <lineage>
        <taxon>Bacteria</taxon>
        <taxon>Bacillati</taxon>
        <taxon>Bacillota</taxon>
        <taxon>Clostridia</taxon>
        <taxon>Eubacteriales</taxon>
        <taxon>Oscillospiraceae</taxon>
        <taxon>Faecalibacterium</taxon>
    </lineage>
</organism>
<dbReference type="InterPro" id="IPR040198">
    <property type="entry name" value="Fido_containing"/>
</dbReference>
<accession>A0A9D2T4Q3</accession>
<feature type="binding site" evidence="2">
    <location>
        <begin position="184"/>
        <end position="191"/>
    </location>
    <ligand>
        <name>ATP</name>
        <dbReference type="ChEBI" id="CHEBI:30616"/>
    </ligand>
</feature>
<evidence type="ECO:0000313" key="6">
    <source>
        <dbReference type="Proteomes" id="UP000823906"/>
    </source>
</evidence>
<dbReference type="PROSITE" id="PS51459">
    <property type="entry name" value="FIDO"/>
    <property type="match status" value="1"/>
</dbReference>
<dbReference type="Gene3D" id="1.10.10.10">
    <property type="entry name" value="Winged helix-like DNA-binding domain superfamily/Winged helix DNA-binding domain"/>
    <property type="match status" value="1"/>
</dbReference>
<keyword evidence="2" id="KW-0547">Nucleotide-binding</keyword>
<dbReference type="GO" id="GO:0005524">
    <property type="term" value="F:ATP binding"/>
    <property type="evidence" value="ECO:0007669"/>
    <property type="project" value="UniProtKB-KW"/>
</dbReference>
<sequence length="327" mass="36398">MKSKQPPFEITHQIIDSVAQIAELVGRLTAVSSLPANPTLRRSNRIRTIHGSLAIEQNTLSLEQVTAVLGGKHILAPPKDIAEVKNAYEIYEHLDELDPYSVDDLLMAHSIMMRGLIEEAGVFRSRPVGVVDSQGRVVHFGTLPQYVPGLIANLLDWIRNSDLHMLIRSCVFHYEFELIHPFADGNGRVGRLWHTLLLSRWNPAFAWLPVESVIHDRQQGYYDAINISNNAGESTAFIEFMLSAIQAALTEAISAGDGMSDEAPDKETARWRQIETYLKSHDCIRNADVRALCGVSAATANRILVALVASGRLVKVHSGKYWAYRLP</sequence>
<feature type="binding site" evidence="2">
    <location>
        <begin position="130"/>
        <end position="139"/>
    </location>
    <ligand>
        <name>ATP</name>
        <dbReference type="ChEBI" id="CHEBI:30616"/>
    </ligand>
</feature>
<evidence type="ECO:0000256" key="2">
    <source>
        <dbReference type="PIRSR" id="PIRSR640198-2"/>
    </source>
</evidence>
<dbReference type="InterPro" id="IPR025159">
    <property type="entry name" value="AbiEi_N"/>
</dbReference>
<feature type="domain" description="Fido" evidence="4">
    <location>
        <begin position="100"/>
        <end position="243"/>
    </location>
</feature>
<evidence type="ECO:0000259" key="4">
    <source>
        <dbReference type="PROSITE" id="PS51459"/>
    </source>
</evidence>
<dbReference type="SUPFAM" id="SSF140931">
    <property type="entry name" value="Fic-like"/>
    <property type="match status" value="1"/>
</dbReference>
<dbReference type="Proteomes" id="UP000823906">
    <property type="component" value="Unassembled WGS sequence"/>
</dbReference>
<gene>
    <name evidence="5" type="ORF">H9703_09915</name>
</gene>
<dbReference type="InterPro" id="IPR003812">
    <property type="entry name" value="Fido"/>
</dbReference>
<dbReference type="InterPro" id="IPR036388">
    <property type="entry name" value="WH-like_DNA-bd_sf"/>
</dbReference>
<reference evidence="5" key="2">
    <citation type="submission" date="2021-04" db="EMBL/GenBank/DDBJ databases">
        <authorList>
            <person name="Gilroy R."/>
        </authorList>
    </citation>
    <scope>NUCLEOTIDE SEQUENCE</scope>
    <source>
        <strain evidence="5">ChiSjej5B23-2810</strain>
    </source>
</reference>
<name>A0A9D2T4Q3_9FIRM</name>
<keyword evidence="2" id="KW-0067">ATP-binding</keyword>
<evidence type="ECO:0000256" key="1">
    <source>
        <dbReference type="PIRSR" id="PIRSR640198-1"/>
    </source>
</evidence>
<dbReference type="InterPro" id="IPR036597">
    <property type="entry name" value="Fido-like_dom_sf"/>
</dbReference>
<dbReference type="Gene3D" id="1.10.3290.10">
    <property type="entry name" value="Fido-like domain"/>
    <property type="match status" value="1"/>
</dbReference>
<dbReference type="AlphaFoldDB" id="A0A9D2T4Q3"/>
<reference evidence="5" key="1">
    <citation type="journal article" date="2021" name="PeerJ">
        <title>Extensive microbial diversity within the chicken gut microbiome revealed by metagenomics and culture.</title>
        <authorList>
            <person name="Gilroy R."/>
            <person name="Ravi A."/>
            <person name="Getino M."/>
            <person name="Pursley I."/>
            <person name="Horton D.L."/>
            <person name="Alikhan N.F."/>
            <person name="Baker D."/>
            <person name="Gharbi K."/>
            <person name="Hall N."/>
            <person name="Watson M."/>
            <person name="Adriaenssens E.M."/>
            <person name="Foster-Nyarko E."/>
            <person name="Jarju S."/>
            <person name="Secka A."/>
            <person name="Antonio M."/>
            <person name="Oren A."/>
            <person name="Chaudhuri R.R."/>
            <person name="La Ragione R."/>
            <person name="Hildebrand F."/>
            <person name="Pallen M.J."/>
        </authorList>
    </citation>
    <scope>NUCLEOTIDE SEQUENCE</scope>
    <source>
        <strain evidence="5">ChiSjej5B23-2810</strain>
    </source>
</reference>
<evidence type="ECO:0000256" key="3">
    <source>
        <dbReference type="PIRSR" id="PIRSR640198-3"/>
    </source>
</evidence>
<feature type="site" description="Important for autoinhibition of adenylyltransferase activity" evidence="3">
    <location>
        <position position="56"/>
    </location>
</feature>
<dbReference type="PANTHER" id="PTHR13504:SF38">
    <property type="entry name" value="FIDO DOMAIN-CONTAINING PROTEIN"/>
    <property type="match status" value="1"/>
</dbReference>
<comment type="caution">
    <text evidence="5">The sequence shown here is derived from an EMBL/GenBank/DDBJ whole genome shotgun (WGS) entry which is preliminary data.</text>
</comment>
<proteinExistence type="predicted"/>
<feature type="binding site" evidence="2">
    <location>
        <begin position="221"/>
        <end position="222"/>
    </location>
    <ligand>
        <name>ATP</name>
        <dbReference type="ChEBI" id="CHEBI:30616"/>
    </ligand>
</feature>
<dbReference type="EMBL" id="DWWN01000071">
    <property type="protein sequence ID" value="HJC46422.1"/>
    <property type="molecule type" value="Genomic_DNA"/>
</dbReference>
<dbReference type="Pfam" id="PF13338">
    <property type="entry name" value="AbiEi_4"/>
    <property type="match status" value="1"/>
</dbReference>
<protein>
    <submittedName>
        <fullName evidence="5">Fic family protein</fullName>
    </submittedName>
</protein>
<dbReference type="Pfam" id="PF02661">
    <property type="entry name" value="Fic"/>
    <property type="match status" value="1"/>
</dbReference>
<dbReference type="PANTHER" id="PTHR13504">
    <property type="entry name" value="FIDO DOMAIN-CONTAINING PROTEIN DDB_G0283145"/>
    <property type="match status" value="1"/>
</dbReference>
<feature type="active site" evidence="1">
    <location>
        <position position="180"/>
    </location>
</feature>
<evidence type="ECO:0000313" key="5">
    <source>
        <dbReference type="EMBL" id="HJC46422.1"/>
    </source>
</evidence>